<dbReference type="InterPro" id="IPR020583">
    <property type="entry name" value="Inositol_monoP_metal-BS"/>
</dbReference>
<comment type="cofactor">
    <cofactor evidence="8">
        <name>Mg(2+)</name>
        <dbReference type="ChEBI" id="CHEBI:18420"/>
    </cofactor>
</comment>
<feature type="binding site" evidence="8">
    <location>
        <position position="90"/>
    </location>
    <ligand>
        <name>Mg(2+)</name>
        <dbReference type="ChEBI" id="CHEBI:18420"/>
        <label>2</label>
    </ligand>
</feature>
<dbReference type="Pfam" id="PF00459">
    <property type="entry name" value="Inositol_P"/>
    <property type="match status" value="1"/>
</dbReference>
<feature type="binding site" evidence="8">
    <location>
        <position position="69"/>
    </location>
    <ligand>
        <name>Mg(2+)</name>
        <dbReference type="ChEBI" id="CHEBI:18420"/>
        <label>1</label>
        <note>catalytic</note>
    </ligand>
</feature>
<evidence type="ECO:0000313" key="10">
    <source>
        <dbReference type="Proteomes" id="UP001596432"/>
    </source>
</evidence>
<gene>
    <name evidence="9" type="ORF">ACFQMA_15115</name>
</gene>
<dbReference type="Gene3D" id="3.40.190.80">
    <property type="match status" value="1"/>
</dbReference>
<accession>A0ABD5Y182</accession>
<evidence type="ECO:0000256" key="4">
    <source>
        <dbReference type="ARBA" id="ARBA00022801"/>
    </source>
</evidence>
<feature type="binding site" evidence="8">
    <location>
        <position position="214"/>
    </location>
    <ligand>
        <name>Mg(2+)</name>
        <dbReference type="ChEBI" id="CHEBI:18420"/>
        <label>1</label>
        <note>catalytic</note>
    </ligand>
</feature>
<dbReference type="PANTHER" id="PTHR20854:SF4">
    <property type="entry name" value="INOSITOL-1-MONOPHOSPHATASE-RELATED"/>
    <property type="match status" value="1"/>
</dbReference>
<reference evidence="9 10" key="1">
    <citation type="journal article" date="2019" name="Int. J. Syst. Evol. Microbiol.">
        <title>The Global Catalogue of Microorganisms (GCM) 10K type strain sequencing project: providing services to taxonomists for standard genome sequencing and annotation.</title>
        <authorList>
            <consortium name="The Broad Institute Genomics Platform"/>
            <consortium name="The Broad Institute Genome Sequencing Center for Infectious Disease"/>
            <person name="Wu L."/>
            <person name="Ma J."/>
        </authorList>
    </citation>
    <scope>NUCLEOTIDE SEQUENCE [LARGE SCALE GENOMIC DNA]</scope>
    <source>
        <strain evidence="9 10">XZYJT29</strain>
    </source>
</reference>
<dbReference type="SUPFAM" id="SSF56655">
    <property type="entry name" value="Carbohydrate phosphatase"/>
    <property type="match status" value="1"/>
</dbReference>
<evidence type="ECO:0000256" key="5">
    <source>
        <dbReference type="ARBA" id="ARBA00022842"/>
    </source>
</evidence>
<dbReference type="EMBL" id="JBHTAS010000001">
    <property type="protein sequence ID" value="MFC7141153.1"/>
    <property type="molecule type" value="Genomic_DNA"/>
</dbReference>
<keyword evidence="5 8" id="KW-0460">Magnesium</keyword>
<comment type="caution">
    <text evidence="9">The sequence shown here is derived from an EMBL/GenBank/DDBJ whole genome shotgun (WGS) entry which is preliminary data.</text>
</comment>
<proteinExistence type="inferred from homology"/>
<feature type="binding site" evidence="8">
    <location>
        <position position="87"/>
    </location>
    <ligand>
        <name>Mg(2+)</name>
        <dbReference type="ChEBI" id="CHEBI:18420"/>
        <label>1</label>
        <note>catalytic</note>
    </ligand>
</feature>
<sequence length="262" mass="27836">MTDPQERAAVAERAARAGASVAESLFRSDVAVETKENETDYVTRADREAQEETLAVISEHYPDEPVVAEEDDAAKAVPETGPAWIVDPIDGSHNFVRGGRTWATSVCTVADGEPVAAATVCPAVGDAVVAADGRVERNGEPVTVSDRTEPERCMVAPTVWWPHDRRDEFAAAARAAVTRFGDLRRPGSVQTALARLAAGELDGVFTNVDAHPWDTVGGVHLVRRAGGRVTDLDGERWRHDSVGLVASNGGVHDAVLAAANDI</sequence>
<evidence type="ECO:0000256" key="1">
    <source>
        <dbReference type="ARBA" id="ARBA00001273"/>
    </source>
</evidence>
<name>A0ABD5Y182_9EURY</name>
<dbReference type="GO" id="GO:0046872">
    <property type="term" value="F:metal ion binding"/>
    <property type="evidence" value="ECO:0007669"/>
    <property type="project" value="UniProtKB-KW"/>
</dbReference>
<evidence type="ECO:0000256" key="3">
    <source>
        <dbReference type="ARBA" id="ARBA00022723"/>
    </source>
</evidence>
<dbReference type="PROSITE" id="PS00629">
    <property type="entry name" value="IMP_1"/>
    <property type="match status" value="1"/>
</dbReference>
<dbReference type="PRINTS" id="PR00377">
    <property type="entry name" value="IMPHPHTASES"/>
</dbReference>
<evidence type="ECO:0000256" key="8">
    <source>
        <dbReference type="PIRSR" id="PIRSR600760-2"/>
    </source>
</evidence>
<comment type="catalytic activity">
    <reaction evidence="1">
        <text>beta-D-fructose 1,6-bisphosphate + H2O = beta-D-fructose 6-phosphate + phosphate</text>
        <dbReference type="Rhea" id="RHEA:11064"/>
        <dbReference type="ChEBI" id="CHEBI:15377"/>
        <dbReference type="ChEBI" id="CHEBI:32966"/>
        <dbReference type="ChEBI" id="CHEBI:43474"/>
        <dbReference type="ChEBI" id="CHEBI:57634"/>
        <dbReference type="EC" id="3.1.3.11"/>
    </reaction>
</comment>
<dbReference type="PANTHER" id="PTHR20854">
    <property type="entry name" value="INOSITOL MONOPHOSPHATASE"/>
    <property type="match status" value="1"/>
</dbReference>
<evidence type="ECO:0000256" key="6">
    <source>
        <dbReference type="ARBA" id="ARBA00023277"/>
    </source>
</evidence>
<dbReference type="AlphaFoldDB" id="A0ABD5Y182"/>
<feature type="binding site" evidence="8">
    <location>
        <position position="89"/>
    </location>
    <ligand>
        <name>Mg(2+)</name>
        <dbReference type="ChEBI" id="CHEBI:18420"/>
        <label>1</label>
        <note>catalytic</note>
    </ligand>
</feature>
<evidence type="ECO:0000256" key="7">
    <source>
        <dbReference type="ARBA" id="ARBA00038103"/>
    </source>
</evidence>
<dbReference type="Proteomes" id="UP001596432">
    <property type="component" value="Unassembled WGS sequence"/>
</dbReference>
<dbReference type="InterPro" id="IPR000760">
    <property type="entry name" value="Inositol_monophosphatase-like"/>
</dbReference>
<keyword evidence="10" id="KW-1185">Reference proteome</keyword>
<keyword evidence="6" id="KW-0119">Carbohydrate metabolism</keyword>
<dbReference type="GO" id="GO:0042132">
    <property type="term" value="F:fructose 1,6-bisphosphate 1-phosphatase activity"/>
    <property type="evidence" value="ECO:0007669"/>
    <property type="project" value="UniProtKB-EC"/>
</dbReference>
<dbReference type="CDD" id="cd01637">
    <property type="entry name" value="IMPase_like"/>
    <property type="match status" value="1"/>
</dbReference>
<dbReference type="GeneID" id="78821462"/>
<dbReference type="Gene3D" id="3.30.540.10">
    <property type="entry name" value="Fructose-1,6-Bisphosphatase, subunit A, domain 1"/>
    <property type="match status" value="1"/>
</dbReference>
<dbReference type="RefSeq" id="WP_274322241.1">
    <property type="nucleotide sequence ID" value="NZ_CP118158.1"/>
</dbReference>
<dbReference type="EC" id="3.1.3.11" evidence="2"/>
<organism evidence="9 10">
    <name type="scientific">Halosimplex aquaticum</name>
    <dbReference type="NCBI Taxonomy" id="3026162"/>
    <lineage>
        <taxon>Archaea</taxon>
        <taxon>Methanobacteriati</taxon>
        <taxon>Methanobacteriota</taxon>
        <taxon>Stenosarchaea group</taxon>
        <taxon>Halobacteria</taxon>
        <taxon>Halobacteriales</taxon>
        <taxon>Haloarculaceae</taxon>
        <taxon>Halosimplex</taxon>
    </lineage>
</organism>
<keyword evidence="3 8" id="KW-0479">Metal-binding</keyword>
<keyword evidence="4" id="KW-0378">Hydrolase</keyword>
<comment type="similarity">
    <text evidence="7">Belongs to the inositol monophosphatase superfamily. FBPase class 4 family.</text>
</comment>
<protein>
    <recommendedName>
        <fullName evidence="2">fructose-bisphosphatase</fullName>
        <ecNumber evidence="2">3.1.3.11</ecNumber>
    </recommendedName>
</protein>
<evidence type="ECO:0000256" key="2">
    <source>
        <dbReference type="ARBA" id="ARBA00013093"/>
    </source>
</evidence>
<evidence type="ECO:0000313" key="9">
    <source>
        <dbReference type="EMBL" id="MFC7141153.1"/>
    </source>
</evidence>